<dbReference type="AlphaFoldDB" id="A0A943EF16"/>
<accession>A0A943EF16</accession>
<dbReference type="EMBL" id="JAGZCZ010000009">
    <property type="protein sequence ID" value="MBS5520218.1"/>
    <property type="molecule type" value="Genomic_DNA"/>
</dbReference>
<comment type="caution">
    <text evidence="2">The sequence shown here is derived from an EMBL/GenBank/DDBJ whole genome shotgun (WGS) entry which is preliminary data.</text>
</comment>
<sequence length="58" mass="6638">MQPFLHLCPLISRGPSFSFIMGTDIPLKMRDIVIIWFERVVFSILITIPIAMFLGLSD</sequence>
<keyword evidence="1" id="KW-1133">Transmembrane helix</keyword>
<keyword evidence="1" id="KW-0812">Transmembrane</keyword>
<feature type="transmembrane region" description="Helical" evidence="1">
    <location>
        <begin position="34"/>
        <end position="56"/>
    </location>
</feature>
<name>A0A943EF16_9FIRM</name>
<reference evidence="2" key="1">
    <citation type="submission" date="2021-02" db="EMBL/GenBank/DDBJ databases">
        <title>Infant gut strain persistence is associated with maternal origin, phylogeny, and functional potential including surface adhesion and iron acquisition.</title>
        <authorList>
            <person name="Lou Y.C."/>
        </authorList>
    </citation>
    <scope>NUCLEOTIDE SEQUENCE</scope>
    <source>
        <strain evidence="2">L3_106_000M1_dasL3_106_000M1_concoct_15</strain>
    </source>
</reference>
<dbReference type="Proteomes" id="UP000754226">
    <property type="component" value="Unassembled WGS sequence"/>
</dbReference>
<keyword evidence="1" id="KW-0472">Membrane</keyword>
<organism evidence="2 3">
    <name type="scientific">Acidaminococcus intestini</name>
    <dbReference type="NCBI Taxonomy" id="187327"/>
    <lineage>
        <taxon>Bacteria</taxon>
        <taxon>Bacillati</taxon>
        <taxon>Bacillota</taxon>
        <taxon>Negativicutes</taxon>
        <taxon>Acidaminococcales</taxon>
        <taxon>Acidaminococcaceae</taxon>
        <taxon>Acidaminococcus</taxon>
    </lineage>
</organism>
<gene>
    <name evidence="2" type="ORF">KHX13_07845</name>
</gene>
<evidence type="ECO:0000313" key="3">
    <source>
        <dbReference type="Proteomes" id="UP000754226"/>
    </source>
</evidence>
<protein>
    <submittedName>
        <fullName evidence="2">Uncharacterized protein</fullName>
    </submittedName>
</protein>
<evidence type="ECO:0000256" key="1">
    <source>
        <dbReference type="SAM" id="Phobius"/>
    </source>
</evidence>
<proteinExistence type="predicted"/>
<evidence type="ECO:0000313" key="2">
    <source>
        <dbReference type="EMBL" id="MBS5520218.1"/>
    </source>
</evidence>